<proteinExistence type="predicted"/>
<organism evidence="2 3">
    <name type="scientific">Zosterops borbonicus</name>
    <dbReference type="NCBI Taxonomy" id="364589"/>
    <lineage>
        <taxon>Eukaryota</taxon>
        <taxon>Metazoa</taxon>
        <taxon>Chordata</taxon>
        <taxon>Craniata</taxon>
        <taxon>Vertebrata</taxon>
        <taxon>Euteleostomi</taxon>
        <taxon>Archelosauria</taxon>
        <taxon>Archosauria</taxon>
        <taxon>Dinosauria</taxon>
        <taxon>Saurischia</taxon>
        <taxon>Theropoda</taxon>
        <taxon>Coelurosauria</taxon>
        <taxon>Aves</taxon>
        <taxon>Neognathae</taxon>
        <taxon>Neoaves</taxon>
        <taxon>Telluraves</taxon>
        <taxon>Australaves</taxon>
        <taxon>Passeriformes</taxon>
        <taxon>Sylvioidea</taxon>
        <taxon>Zosteropidae</taxon>
        <taxon>Zosterops</taxon>
    </lineage>
</organism>
<protein>
    <recommendedName>
        <fullName evidence="1">Reverse transcriptase domain-containing protein</fullName>
    </recommendedName>
</protein>
<dbReference type="Pfam" id="PF00078">
    <property type="entry name" value="RVT_1"/>
    <property type="match status" value="1"/>
</dbReference>
<dbReference type="InterPro" id="IPR000477">
    <property type="entry name" value="RT_dom"/>
</dbReference>
<accession>A0A8K1DAA2</accession>
<feature type="domain" description="Reverse transcriptase" evidence="1">
    <location>
        <begin position="2"/>
        <end position="156"/>
    </location>
</feature>
<gene>
    <name evidence="2" type="ORF">HGM15179_018580</name>
</gene>
<comment type="caution">
    <text evidence="2">The sequence shown here is derived from an EMBL/GenBank/DDBJ whole genome shotgun (WGS) entry which is preliminary data.</text>
</comment>
<dbReference type="PANTHER" id="PTHR33332">
    <property type="entry name" value="REVERSE TRANSCRIPTASE DOMAIN-CONTAINING PROTEIN"/>
    <property type="match status" value="1"/>
</dbReference>
<dbReference type="OrthoDB" id="9200734at2759"/>
<name>A0A8K1DAA2_9PASS</name>
<evidence type="ECO:0000259" key="1">
    <source>
        <dbReference type="Pfam" id="PF00078"/>
    </source>
</evidence>
<keyword evidence="3" id="KW-1185">Reference proteome</keyword>
<reference evidence="2" key="1">
    <citation type="submission" date="2019-04" db="EMBL/GenBank/DDBJ databases">
        <title>Genome assembly of Zosterops borbonicus 15179.</title>
        <authorList>
            <person name="Leroy T."/>
            <person name="Anselmetti Y."/>
            <person name="Tilak M.-K."/>
            <person name="Nabholz B."/>
        </authorList>
    </citation>
    <scope>NUCLEOTIDE SEQUENCE</scope>
    <source>
        <strain evidence="2">HGM_15179</strain>
        <tissue evidence="2">Muscle</tissue>
    </source>
</reference>
<evidence type="ECO:0000313" key="2">
    <source>
        <dbReference type="EMBL" id="TRZ08523.1"/>
    </source>
</evidence>
<dbReference type="AlphaFoldDB" id="A0A8K1DAA2"/>
<evidence type="ECO:0000313" key="3">
    <source>
        <dbReference type="Proteomes" id="UP000796761"/>
    </source>
</evidence>
<dbReference type="EMBL" id="SWJQ01001325">
    <property type="protein sequence ID" value="TRZ08523.1"/>
    <property type="molecule type" value="Genomic_DNA"/>
</dbReference>
<sequence>MEKIILGAIEKHLKDNTFIGHSQHGFIRGKSCLSNLISSNDKVTHLVDQGKPVDVIFLNFSKAFDIVSNSNLLNKMSSTQLDKHIMPGPVLFNIFINDLEAGLEEILSKFADNTKLGGAVDSLEDREALQRDHNKLEDWEITNHMKFDKGKCQILHLGWGNPEQIGE</sequence>
<dbReference type="Proteomes" id="UP000796761">
    <property type="component" value="Unassembled WGS sequence"/>
</dbReference>